<sequence>MNAAPYINIPLVEIIVGLFDKPATTYSRETLQLYIKYYCCTQYFHEAGITSVYFVIFSTV</sequence>
<organism evidence="1">
    <name type="scientific">Solanum chacoense</name>
    <name type="common">Chaco potato</name>
    <dbReference type="NCBI Taxonomy" id="4108"/>
    <lineage>
        <taxon>Eukaryota</taxon>
        <taxon>Viridiplantae</taxon>
        <taxon>Streptophyta</taxon>
        <taxon>Embryophyta</taxon>
        <taxon>Tracheophyta</taxon>
        <taxon>Spermatophyta</taxon>
        <taxon>Magnoliopsida</taxon>
        <taxon>eudicotyledons</taxon>
        <taxon>Gunneridae</taxon>
        <taxon>Pentapetalae</taxon>
        <taxon>asterids</taxon>
        <taxon>lamiids</taxon>
        <taxon>Solanales</taxon>
        <taxon>Solanaceae</taxon>
        <taxon>Solanoideae</taxon>
        <taxon>Solaneae</taxon>
        <taxon>Solanum</taxon>
    </lineage>
</organism>
<dbReference type="EMBL" id="GEDG01016768">
    <property type="protein sequence ID" value="JAP22257.1"/>
    <property type="molecule type" value="Transcribed_RNA"/>
</dbReference>
<name>A0A0V0HPC4_SOLCH</name>
<dbReference type="AlphaFoldDB" id="A0A0V0HPC4"/>
<reference evidence="1" key="1">
    <citation type="submission" date="2015-12" db="EMBL/GenBank/DDBJ databases">
        <title>Gene expression during late stages of embryo sac development: a critical building block for successful pollen-pistil interactions.</title>
        <authorList>
            <person name="Liu Y."/>
            <person name="Joly V."/>
            <person name="Sabar M."/>
            <person name="Matton D.P."/>
        </authorList>
    </citation>
    <scope>NUCLEOTIDE SEQUENCE</scope>
</reference>
<accession>A0A0V0HPC4</accession>
<protein>
    <submittedName>
        <fullName evidence="1">Putative ovule protein</fullName>
    </submittedName>
</protein>
<proteinExistence type="predicted"/>
<evidence type="ECO:0000313" key="1">
    <source>
        <dbReference type="EMBL" id="JAP22257.1"/>
    </source>
</evidence>